<dbReference type="HOGENOM" id="CLU_3224595_0_0_1"/>
<organism evidence="1">
    <name type="scientific">Fusarium oxysporum Fo47</name>
    <dbReference type="NCBI Taxonomy" id="660027"/>
    <lineage>
        <taxon>Eukaryota</taxon>
        <taxon>Fungi</taxon>
        <taxon>Dikarya</taxon>
        <taxon>Ascomycota</taxon>
        <taxon>Pezizomycotina</taxon>
        <taxon>Sordariomycetes</taxon>
        <taxon>Hypocreomycetidae</taxon>
        <taxon>Hypocreales</taxon>
        <taxon>Nectriaceae</taxon>
        <taxon>Fusarium</taxon>
        <taxon>Fusarium oxysporum species complex</taxon>
    </lineage>
</organism>
<accession>W9KF97</accession>
<proteinExistence type="predicted"/>
<protein>
    <submittedName>
        <fullName evidence="1">Uncharacterized protein</fullName>
    </submittedName>
</protein>
<name>W9KF97_FUSOX</name>
<reference evidence="1" key="2">
    <citation type="submission" date="2012-06" db="EMBL/GenBank/DDBJ databases">
        <title>Annotation of the Genome Sequence of Fusarium oxysporum Fo47.</title>
        <authorList>
            <consortium name="The Broad Institute Genomics Platform"/>
            <person name="Ma L.-J."/>
            <person name="Corby-Kistler H."/>
            <person name="Broz K."/>
            <person name="Gale L.R."/>
            <person name="Jonkers W."/>
            <person name="O'Donnell K."/>
            <person name="Ploetz R."/>
            <person name="Steinberg C."/>
            <person name="Schwartz D.C."/>
            <person name="VanEtten H."/>
            <person name="Zhou S."/>
            <person name="Young S.K."/>
            <person name="Zeng Q."/>
            <person name="Gargeya S."/>
            <person name="Fitzgerald M."/>
            <person name="Abouelleil A."/>
            <person name="Alvarado L."/>
            <person name="Chapman S.B."/>
            <person name="Gainer-Dewar J."/>
            <person name="Goldberg J."/>
            <person name="Griggs A."/>
            <person name="Gujja S."/>
            <person name="Hansen M."/>
            <person name="Howarth C."/>
            <person name="Imamovic A."/>
            <person name="Ireland A."/>
            <person name="Larimer J."/>
            <person name="McCowan C."/>
            <person name="Murphy C."/>
            <person name="Pearson M."/>
            <person name="Poon T.W."/>
            <person name="Priest M."/>
            <person name="Roberts A."/>
            <person name="Saif S."/>
            <person name="Shea T."/>
            <person name="Sykes S."/>
            <person name="Wortman J."/>
            <person name="Nusbaum C."/>
            <person name="Birren B."/>
        </authorList>
    </citation>
    <scope>NUCLEOTIDE SEQUENCE</scope>
    <source>
        <strain evidence="1">Fo47</strain>
    </source>
</reference>
<gene>
    <name evidence="1" type="ORF">FOZG_08910</name>
</gene>
<dbReference type="EMBL" id="JH717900">
    <property type="protein sequence ID" value="EWZ40038.1"/>
    <property type="molecule type" value="Genomic_DNA"/>
</dbReference>
<sequence>MGSHKTPQMVTTEIKVDEEQYWGSKETVLMVKLCGVKRKGWCIK</sequence>
<dbReference type="AlphaFoldDB" id="W9KF97"/>
<evidence type="ECO:0000313" key="1">
    <source>
        <dbReference type="EMBL" id="EWZ40038.1"/>
    </source>
</evidence>
<reference evidence="1" key="1">
    <citation type="submission" date="2011-06" db="EMBL/GenBank/DDBJ databases">
        <title>The Genome Sequence of Fusarium oxysporum Fo47.</title>
        <authorList>
            <consortium name="The Broad Institute Genome Sequencing Platform"/>
            <person name="Ma L.-J."/>
            <person name="Gale L.R."/>
            <person name="Schwartz D.C."/>
            <person name="Zhou S."/>
            <person name="Corby-Kistler H."/>
            <person name="Young S.K."/>
            <person name="Zeng Q."/>
            <person name="Gargeya S."/>
            <person name="Fitzgerald M."/>
            <person name="Haas B."/>
            <person name="Abouelleil A."/>
            <person name="Alvarado L."/>
            <person name="Arachchi H.M."/>
            <person name="Berlin A."/>
            <person name="Brown A."/>
            <person name="Chapman S.B."/>
            <person name="Chen Z."/>
            <person name="Dunbar C."/>
            <person name="Freedman E."/>
            <person name="Gearin G."/>
            <person name="Gellesch M."/>
            <person name="Goldberg J."/>
            <person name="Griggs A."/>
            <person name="Gujja S."/>
            <person name="Heiman D."/>
            <person name="Howarth C."/>
            <person name="Larson L."/>
            <person name="Lui A."/>
            <person name="MacDonald P.J.P."/>
            <person name="Mehta T."/>
            <person name="Montmayeur A."/>
            <person name="Murphy C."/>
            <person name="Neiman D."/>
            <person name="Pearson M."/>
            <person name="Priest M."/>
            <person name="Roberts A."/>
            <person name="Saif S."/>
            <person name="Shea T."/>
            <person name="Shenoy N."/>
            <person name="Sisk P."/>
            <person name="Stolte C."/>
            <person name="Sykes S."/>
            <person name="Wortman J."/>
            <person name="Nusbaum C."/>
            <person name="Birren B."/>
        </authorList>
    </citation>
    <scope>NUCLEOTIDE SEQUENCE [LARGE SCALE GENOMIC DNA]</scope>
    <source>
        <strain evidence="1">Fo47</strain>
    </source>
</reference>
<dbReference type="Proteomes" id="UP000030766">
    <property type="component" value="Unassembled WGS sequence"/>
</dbReference>
<dbReference type="VEuPathDB" id="FungiDB:FOZG_08910"/>